<accession>A0A2I1PDN8</accession>
<evidence type="ECO:0008006" key="6">
    <source>
        <dbReference type="Google" id="ProtNLM"/>
    </source>
</evidence>
<dbReference type="EMBL" id="PKIZ01000001">
    <property type="protein sequence ID" value="PKZ42731.1"/>
    <property type="molecule type" value="Genomic_DNA"/>
</dbReference>
<evidence type="ECO:0000256" key="1">
    <source>
        <dbReference type="ARBA" id="ARBA00009108"/>
    </source>
</evidence>
<dbReference type="Gene3D" id="3.30.70.1880">
    <property type="entry name" value="Protein of unknown function DUF881"/>
    <property type="match status" value="1"/>
</dbReference>
<evidence type="ECO:0000256" key="3">
    <source>
        <dbReference type="SAM" id="Phobius"/>
    </source>
</evidence>
<dbReference type="InterPro" id="IPR010273">
    <property type="entry name" value="DUF881"/>
</dbReference>
<evidence type="ECO:0000256" key="2">
    <source>
        <dbReference type="SAM" id="MobiDB-lite"/>
    </source>
</evidence>
<dbReference type="OrthoDB" id="3218134at2"/>
<dbReference type="Proteomes" id="UP000234206">
    <property type="component" value="Unassembled WGS sequence"/>
</dbReference>
<dbReference type="PANTHER" id="PTHR37313">
    <property type="entry name" value="UPF0749 PROTEIN RV1825"/>
    <property type="match status" value="1"/>
</dbReference>
<dbReference type="RefSeq" id="WP_101848897.1">
    <property type="nucleotide sequence ID" value="NZ_JBHLVH010000014.1"/>
</dbReference>
<gene>
    <name evidence="4" type="ORF">CYJ76_00255</name>
</gene>
<sequence>MAQQEPDQRPRNLIEELLANPVEPAYAAAHERRRRAGEGPAPARRAPAGLALGATLVLIGLVLVAGYQNLREDLPADAPRAQLAARLHEEQDLFAEEAAALDREQRAVEEQQGHLLREGGSGELAAQVEARGVAAAATPVTGAGLVLQLDDAPGPDPEQRVVAADLQRLSNLLWASGAQAVSINGHRLSSLAGIRFAGQALVVDFRALDRPYTVEAVGPATMPDRFAELGGQDHLRHLRDEVGLRTSTRRAADLTVPADPTLTLHHARPVTVETP</sequence>
<evidence type="ECO:0000313" key="4">
    <source>
        <dbReference type="EMBL" id="PKZ42731.1"/>
    </source>
</evidence>
<dbReference type="AlphaFoldDB" id="A0A2I1PDN8"/>
<reference evidence="4 5" key="1">
    <citation type="submission" date="2017-12" db="EMBL/GenBank/DDBJ databases">
        <title>Phylogenetic diversity of female urinary microbiome.</title>
        <authorList>
            <person name="Thomas-White K."/>
            <person name="Wolfe A.J."/>
        </authorList>
    </citation>
    <scope>NUCLEOTIDE SEQUENCE [LARGE SCALE GENOMIC DNA]</scope>
    <source>
        <strain evidence="4 5">UMB1298</strain>
    </source>
</reference>
<keyword evidence="3" id="KW-0472">Membrane</keyword>
<dbReference type="PANTHER" id="PTHR37313:SF1">
    <property type="entry name" value="UPF0749 PROTEIN RV1823"/>
    <property type="match status" value="1"/>
</dbReference>
<feature type="transmembrane region" description="Helical" evidence="3">
    <location>
        <begin position="48"/>
        <end position="67"/>
    </location>
</feature>
<keyword evidence="3" id="KW-1133">Transmembrane helix</keyword>
<keyword evidence="3" id="KW-0812">Transmembrane</keyword>
<organism evidence="4 5">
    <name type="scientific">Kytococcus schroeteri</name>
    <dbReference type="NCBI Taxonomy" id="138300"/>
    <lineage>
        <taxon>Bacteria</taxon>
        <taxon>Bacillati</taxon>
        <taxon>Actinomycetota</taxon>
        <taxon>Actinomycetes</taxon>
        <taxon>Micrococcales</taxon>
        <taxon>Kytococcaceae</taxon>
        <taxon>Kytococcus</taxon>
    </lineage>
</organism>
<comment type="caution">
    <text evidence="4">The sequence shown here is derived from an EMBL/GenBank/DDBJ whole genome shotgun (WGS) entry which is preliminary data.</text>
</comment>
<dbReference type="Pfam" id="PF05949">
    <property type="entry name" value="DUF881"/>
    <property type="match status" value="1"/>
</dbReference>
<feature type="region of interest" description="Disordered" evidence="2">
    <location>
        <begin position="25"/>
        <end position="44"/>
    </location>
</feature>
<protein>
    <recommendedName>
        <fullName evidence="6">DUF881 domain-containing protein</fullName>
    </recommendedName>
</protein>
<comment type="similarity">
    <text evidence="1">Belongs to the UPF0749 family.</text>
</comment>
<proteinExistence type="inferred from homology"/>
<name>A0A2I1PDN8_9MICO</name>
<evidence type="ECO:0000313" key="5">
    <source>
        <dbReference type="Proteomes" id="UP000234206"/>
    </source>
</evidence>
<dbReference type="GO" id="GO:0005886">
    <property type="term" value="C:plasma membrane"/>
    <property type="evidence" value="ECO:0007669"/>
    <property type="project" value="TreeGrafter"/>
</dbReference>
<keyword evidence="5" id="KW-1185">Reference proteome</keyword>